<feature type="coiled-coil region" evidence="3">
    <location>
        <begin position="41"/>
        <end position="68"/>
    </location>
</feature>
<dbReference type="InterPro" id="IPR000182">
    <property type="entry name" value="GNAT_dom"/>
</dbReference>
<keyword evidence="2" id="KW-0012">Acyltransferase</keyword>
<evidence type="ECO:0000313" key="5">
    <source>
        <dbReference type="EMBL" id="QBP42851.1"/>
    </source>
</evidence>
<evidence type="ECO:0000256" key="2">
    <source>
        <dbReference type="ARBA" id="ARBA00023315"/>
    </source>
</evidence>
<evidence type="ECO:0000256" key="3">
    <source>
        <dbReference type="SAM" id="Coils"/>
    </source>
</evidence>
<evidence type="ECO:0000256" key="1">
    <source>
        <dbReference type="ARBA" id="ARBA00022679"/>
    </source>
</evidence>
<accession>A0A4P7A1Q0</accession>
<keyword evidence="3" id="KW-0175">Coiled coil</keyword>
<dbReference type="InterPro" id="IPR016181">
    <property type="entry name" value="Acyl_CoA_acyltransferase"/>
</dbReference>
<dbReference type="EMBL" id="CP038015">
    <property type="protein sequence ID" value="QBP42851.1"/>
    <property type="molecule type" value="Genomic_DNA"/>
</dbReference>
<dbReference type="Gene3D" id="3.40.630.30">
    <property type="match status" value="1"/>
</dbReference>
<keyword evidence="6" id="KW-1185">Reference proteome</keyword>
<dbReference type="PANTHER" id="PTHR43420">
    <property type="entry name" value="ACETYLTRANSFERASE"/>
    <property type="match status" value="1"/>
</dbReference>
<proteinExistence type="predicted"/>
<dbReference type="Proteomes" id="UP000294292">
    <property type="component" value="Chromosome"/>
</dbReference>
<dbReference type="KEGG" id="panc:E2636_17655"/>
<feature type="domain" description="N-acetyltransferase" evidence="4">
    <location>
        <begin position="23"/>
        <end position="159"/>
    </location>
</feature>
<gene>
    <name evidence="5" type="ORF">E2636_17655</name>
</gene>
<sequence>MTVGKRRIKMSCKLESQQVYSSFQFKPITQHDITKVATTMLEAYEGTVDQQEETLEQAILEVEKIINNGYGAFISEASFWIEMNDESAAVICINLWSGTPLITEIYTGKKYLNQGMASLLIRSSMNTLYQMGYDVIELNVTVANVKAIDLYEKLGFVQK</sequence>
<dbReference type="AlphaFoldDB" id="A0A4P7A1Q0"/>
<dbReference type="PROSITE" id="PS51186">
    <property type="entry name" value="GNAT"/>
    <property type="match status" value="1"/>
</dbReference>
<keyword evidence="1 5" id="KW-0808">Transferase</keyword>
<organism evidence="5 6">
    <name type="scientific">Paenisporosarcina antarctica</name>
    <dbReference type="NCBI Taxonomy" id="417367"/>
    <lineage>
        <taxon>Bacteria</taxon>
        <taxon>Bacillati</taxon>
        <taxon>Bacillota</taxon>
        <taxon>Bacilli</taxon>
        <taxon>Bacillales</taxon>
        <taxon>Caryophanaceae</taxon>
        <taxon>Paenisporosarcina</taxon>
    </lineage>
</organism>
<protein>
    <submittedName>
        <fullName evidence="5">GNAT family N-acetyltransferase</fullName>
    </submittedName>
</protein>
<evidence type="ECO:0000313" key="6">
    <source>
        <dbReference type="Proteomes" id="UP000294292"/>
    </source>
</evidence>
<name>A0A4P7A1Q0_9BACL</name>
<dbReference type="OrthoDB" id="9790865at2"/>
<dbReference type="InterPro" id="IPR050680">
    <property type="entry name" value="YpeA/RimI_acetyltransf"/>
</dbReference>
<reference evidence="5 6" key="1">
    <citation type="submission" date="2019-03" db="EMBL/GenBank/DDBJ databases">
        <title>Complete genome sequence of Paenisporosarcina antarctica CGMCC 1.6503T.</title>
        <authorList>
            <person name="Rong J.-C."/>
            <person name="Chi N.-Y."/>
            <person name="Zhang Q.-F."/>
        </authorList>
    </citation>
    <scope>NUCLEOTIDE SEQUENCE [LARGE SCALE GENOMIC DNA]</scope>
    <source>
        <strain evidence="5 6">CGMCC 1.6503</strain>
    </source>
</reference>
<dbReference type="GO" id="GO:0016747">
    <property type="term" value="F:acyltransferase activity, transferring groups other than amino-acyl groups"/>
    <property type="evidence" value="ECO:0007669"/>
    <property type="project" value="InterPro"/>
</dbReference>
<dbReference type="SUPFAM" id="SSF55729">
    <property type="entry name" value="Acyl-CoA N-acyltransferases (Nat)"/>
    <property type="match status" value="1"/>
</dbReference>
<dbReference type="Pfam" id="PF00583">
    <property type="entry name" value="Acetyltransf_1"/>
    <property type="match status" value="1"/>
</dbReference>
<evidence type="ECO:0000259" key="4">
    <source>
        <dbReference type="PROSITE" id="PS51186"/>
    </source>
</evidence>